<feature type="transmembrane region" description="Helical" evidence="1">
    <location>
        <begin position="7"/>
        <end position="34"/>
    </location>
</feature>
<comment type="caution">
    <text evidence="2">The sequence shown here is derived from an EMBL/GenBank/DDBJ whole genome shotgun (WGS) entry which is preliminary data.</text>
</comment>
<keyword evidence="1" id="KW-0472">Membrane</keyword>
<keyword evidence="3" id="KW-1185">Reference proteome</keyword>
<dbReference type="EMBL" id="QRAP01000009">
    <property type="protein sequence ID" value="RDK87527.1"/>
    <property type="molecule type" value="Genomic_DNA"/>
</dbReference>
<keyword evidence="1" id="KW-0812">Transmembrane</keyword>
<dbReference type="AlphaFoldDB" id="A0A370QGN7"/>
<sequence length="76" mass="8622">MLEFIFVVGFVVVLMMTGVSILGVIAAVFAAAMLMVFGGLFALVIKLLPWLLLAIIGVWIYRAVQKPQPRRYRRYY</sequence>
<evidence type="ECO:0000313" key="2">
    <source>
        <dbReference type="EMBL" id="RDK87527.1"/>
    </source>
</evidence>
<evidence type="ECO:0000256" key="1">
    <source>
        <dbReference type="SAM" id="Phobius"/>
    </source>
</evidence>
<dbReference type="NCBIfam" id="TIGR02975">
    <property type="entry name" value="phageshock_pspG"/>
    <property type="match status" value="1"/>
</dbReference>
<reference evidence="2 3" key="1">
    <citation type="submission" date="2018-07" db="EMBL/GenBank/DDBJ databases">
        <title>Genomic Encyclopedia of Type Strains, Phase IV (KMG-IV): sequencing the most valuable type-strain genomes for metagenomic binning, comparative biology and taxonomic classification.</title>
        <authorList>
            <person name="Goeker M."/>
        </authorList>
    </citation>
    <scope>NUCLEOTIDE SEQUENCE [LARGE SCALE GENOMIC DNA]</scope>
    <source>
        <strain evidence="2 3">DSM 103736</strain>
    </source>
</reference>
<feature type="transmembrane region" description="Helical" evidence="1">
    <location>
        <begin position="40"/>
        <end position="64"/>
    </location>
</feature>
<name>A0A370QGN7_9GAMM</name>
<dbReference type="Proteomes" id="UP000254848">
    <property type="component" value="Unassembled WGS sequence"/>
</dbReference>
<dbReference type="RefSeq" id="WP_115459832.1">
    <property type="nucleotide sequence ID" value="NZ_QRAP01000009.1"/>
</dbReference>
<dbReference type="InterPro" id="IPR014318">
    <property type="entry name" value="Phageshock_PspG"/>
</dbReference>
<dbReference type="OrthoDB" id="6566611at2"/>
<evidence type="ECO:0000313" key="3">
    <source>
        <dbReference type="Proteomes" id="UP000254848"/>
    </source>
</evidence>
<dbReference type="Pfam" id="PF09583">
    <property type="entry name" value="Phageshock_PspG"/>
    <property type="match status" value="1"/>
</dbReference>
<gene>
    <name evidence="2" type="ORF">C8D90_109122</name>
</gene>
<proteinExistence type="predicted"/>
<organism evidence="2 3">
    <name type="scientific">Enterobacillus tribolii</name>
    <dbReference type="NCBI Taxonomy" id="1487935"/>
    <lineage>
        <taxon>Bacteria</taxon>
        <taxon>Pseudomonadati</taxon>
        <taxon>Pseudomonadota</taxon>
        <taxon>Gammaproteobacteria</taxon>
        <taxon>Enterobacterales</taxon>
        <taxon>Hafniaceae</taxon>
        <taxon>Enterobacillus</taxon>
    </lineage>
</organism>
<keyword evidence="1" id="KW-1133">Transmembrane helix</keyword>
<protein>
    <submittedName>
        <fullName evidence="2">Phage shock protein G</fullName>
    </submittedName>
</protein>
<accession>A0A370QGN7</accession>